<gene>
    <name evidence="3" type="ORF">TKK_016548</name>
</gene>
<dbReference type="InterPro" id="IPR000953">
    <property type="entry name" value="Chromo/chromo_shadow_dom"/>
</dbReference>
<organism evidence="3 4">
    <name type="scientific">Trichogramma kaykai</name>
    <dbReference type="NCBI Taxonomy" id="54128"/>
    <lineage>
        <taxon>Eukaryota</taxon>
        <taxon>Metazoa</taxon>
        <taxon>Ecdysozoa</taxon>
        <taxon>Arthropoda</taxon>
        <taxon>Hexapoda</taxon>
        <taxon>Insecta</taxon>
        <taxon>Pterygota</taxon>
        <taxon>Neoptera</taxon>
        <taxon>Endopterygota</taxon>
        <taxon>Hymenoptera</taxon>
        <taxon>Apocrita</taxon>
        <taxon>Proctotrupomorpha</taxon>
        <taxon>Chalcidoidea</taxon>
        <taxon>Trichogrammatidae</taxon>
        <taxon>Trichogramma</taxon>
    </lineage>
</organism>
<evidence type="ECO:0000313" key="4">
    <source>
        <dbReference type="Proteomes" id="UP001627154"/>
    </source>
</evidence>
<accession>A0ABD2W6T9</accession>
<dbReference type="InterPro" id="IPR001584">
    <property type="entry name" value="Integrase_cat-core"/>
</dbReference>
<dbReference type="EMBL" id="JBJJXI010000134">
    <property type="protein sequence ID" value="KAL3388316.1"/>
    <property type="molecule type" value="Genomic_DNA"/>
</dbReference>
<dbReference type="Proteomes" id="UP001627154">
    <property type="component" value="Unassembled WGS sequence"/>
</dbReference>
<reference evidence="3 4" key="1">
    <citation type="journal article" date="2024" name="bioRxiv">
        <title>A reference genome for Trichogramma kaykai: A tiny desert-dwelling parasitoid wasp with competing sex-ratio distorters.</title>
        <authorList>
            <person name="Culotta J."/>
            <person name="Lindsey A.R."/>
        </authorList>
    </citation>
    <scope>NUCLEOTIDE SEQUENCE [LARGE SCALE GENOMIC DNA]</scope>
    <source>
        <strain evidence="3 4">KSX58</strain>
    </source>
</reference>
<dbReference type="InterPro" id="IPR016197">
    <property type="entry name" value="Chromo-like_dom_sf"/>
</dbReference>
<dbReference type="Gene3D" id="2.40.50.40">
    <property type="match status" value="1"/>
</dbReference>
<evidence type="ECO:0000259" key="2">
    <source>
        <dbReference type="PROSITE" id="PS50994"/>
    </source>
</evidence>
<comment type="caution">
    <text evidence="3">The sequence shown here is derived from an EMBL/GenBank/DDBJ whole genome shotgun (WGS) entry which is preliminary data.</text>
</comment>
<evidence type="ECO:0008006" key="5">
    <source>
        <dbReference type="Google" id="ProtNLM"/>
    </source>
</evidence>
<dbReference type="PANTHER" id="PTHR46585">
    <property type="entry name" value="INTEGRASE CORE DOMAIN CONTAINING PROTEIN"/>
    <property type="match status" value="1"/>
</dbReference>
<protein>
    <recommendedName>
        <fullName evidence="5">Chromo domain-containing protein</fullName>
    </recommendedName>
</protein>
<dbReference type="Gene3D" id="3.30.420.10">
    <property type="entry name" value="Ribonuclease H-like superfamily/Ribonuclease H"/>
    <property type="match status" value="1"/>
</dbReference>
<evidence type="ECO:0000259" key="1">
    <source>
        <dbReference type="PROSITE" id="PS50013"/>
    </source>
</evidence>
<feature type="domain" description="Integrase catalytic" evidence="2">
    <location>
        <begin position="203"/>
        <end position="385"/>
    </location>
</feature>
<proteinExistence type="predicted"/>
<dbReference type="SUPFAM" id="SSF54160">
    <property type="entry name" value="Chromo domain-like"/>
    <property type="match status" value="1"/>
</dbReference>
<dbReference type="PANTHER" id="PTHR46585:SF1">
    <property type="entry name" value="CHROMO DOMAIN-CONTAINING PROTEIN"/>
    <property type="match status" value="1"/>
</dbReference>
<sequence length="488" mass="56527">MGDDDDEDEAFDNEASAKLAKPMPVSEIISSLPKGHRRDANLLLNHLVATNRIKWDNAGVVKIDNNVINDSSIADLLRSVLKKSANAFLEPSSPAGQLEITRLLKETEAPLKLIKNPFMAQKSLTPAYSCRGAARWVEVVEARLIIMELEKQYYDPSHEAGFAGARRLLKVNAKNQPLDEKSREKILRWLDAQDAYTLHRLARRKFPRLRYDVTNIDDVWECDLMQLTTIKKDNDGYCYLLVVVDVLSKYAWIESLRDKSVATVLQAFKKILPDKRSPQLLQSDKGSEFRFVRNPDVKAAVVERLNRTLRERIWRYLTYSNSKRFIDVIRDIVAAYNDSVHSSTKMRPSDVTPDDVPFIRENLLKRSRQQTANRKKPRKKAKYNVGTHVRISRYKATFEKGYASNFTEEIFRIKRVSLRQEIYTYVLEDLNGEEIAPVSDERLTDDRFKIEKVIRTRGKGERKEAYVKWSGYPDSFNQWIKYSELESI</sequence>
<name>A0ABD2W6T9_9HYME</name>
<feature type="domain" description="Chromo" evidence="1">
    <location>
        <begin position="448"/>
        <end position="488"/>
    </location>
</feature>
<dbReference type="InterPro" id="IPR036397">
    <property type="entry name" value="RNaseH_sf"/>
</dbReference>
<evidence type="ECO:0000313" key="3">
    <source>
        <dbReference type="EMBL" id="KAL3388316.1"/>
    </source>
</evidence>
<keyword evidence="4" id="KW-1185">Reference proteome</keyword>
<dbReference type="GO" id="GO:0005694">
    <property type="term" value="C:chromosome"/>
    <property type="evidence" value="ECO:0007669"/>
    <property type="project" value="UniProtKB-ARBA"/>
</dbReference>
<dbReference type="InterPro" id="IPR012337">
    <property type="entry name" value="RNaseH-like_sf"/>
</dbReference>
<dbReference type="Pfam" id="PF00665">
    <property type="entry name" value="rve"/>
    <property type="match status" value="1"/>
</dbReference>
<dbReference type="PROSITE" id="PS50994">
    <property type="entry name" value="INTEGRASE"/>
    <property type="match status" value="1"/>
</dbReference>
<dbReference type="AlphaFoldDB" id="A0ABD2W6T9"/>
<dbReference type="PROSITE" id="PS50013">
    <property type="entry name" value="CHROMO_2"/>
    <property type="match status" value="1"/>
</dbReference>
<dbReference type="SUPFAM" id="SSF53098">
    <property type="entry name" value="Ribonuclease H-like"/>
    <property type="match status" value="1"/>
</dbReference>